<organism evidence="1 2">
    <name type="scientific">Merluccius polli</name>
    <name type="common">Benguela hake</name>
    <name type="synonym">Merluccius cadenati</name>
    <dbReference type="NCBI Taxonomy" id="89951"/>
    <lineage>
        <taxon>Eukaryota</taxon>
        <taxon>Metazoa</taxon>
        <taxon>Chordata</taxon>
        <taxon>Craniata</taxon>
        <taxon>Vertebrata</taxon>
        <taxon>Euteleostomi</taxon>
        <taxon>Actinopterygii</taxon>
        <taxon>Neopterygii</taxon>
        <taxon>Teleostei</taxon>
        <taxon>Neoteleostei</taxon>
        <taxon>Acanthomorphata</taxon>
        <taxon>Zeiogadaria</taxon>
        <taxon>Gadariae</taxon>
        <taxon>Gadiformes</taxon>
        <taxon>Gadoidei</taxon>
        <taxon>Merlucciidae</taxon>
        <taxon>Merluccius</taxon>
    </lineage>
</organism>
<protein>
    <submittedName>
        <fullName evidence="1">Uncharacterized protein</fullName>
    </submittedName>
</protein>
<reference evidence="1" key="1">
    <citation type="journal article" date="2023" name="Front. Mar. Sci.">
        <title>A new Merluccius polli reference genome to investigate the effects of global change in West African waters.</title>
        <authorList>
            <person name="Mateo J.L."/>
            <person name="Blanco-Fernandez C."/>
            <person name="Garcia-Vazquez E."/>
            <person name="Machado-Schiaffino G."/>
        </authorList>
    </citation>
    <scope>NUCLEOTIDE SEQUENCE</scope>
    <source>
        <strain evidence="1">C29</strain>
        <tissue evidence="1">Fin</tissue>
    </source>
</reference>
<dbReference type="Proteomes" id="UP001174136">
    <property type="component" value="Unassembled WGS sequence"/>
</dbReference>
<dbReference type="PANTHER" id="PTHR47331:SF5">
    <property type="entry name" value="RIBONUCLEASE H"/>
    <property type="match status" value="1"/>
</dbReference>
<name>A0AA47N1R3_MERPO</name>
<comment type="caution">
    <text evidence="1">The sequence shown here is derived from an EMBL/GenBank/DDBJ whole genome shotgun (WGS) entry which is preliminary data.</text>
</comment>
<dbReference type="Pfam" id="PF05380">
    <property type="entry name" value="Peptidase_A17"/>
    <property type="match status" value="1"/>
</dbReference>
<dbReference type="Gene3D" id="3.10.10.10">
    <property type="entry name" value="HIV Type 1 Reverse Transcriptase, subunit A, domain 1"/>
    <property type="match status" value="1"/>
</dbReference>
<dbReference type="AlphaFoldDB" id="A0AA47N1R3"/>
<sequence length="661" mass="74436">MDKSSESWFIPHHLVHHNGKDRLVFDCSFTYCGLSFNEQLLPGPTLGPLLIRVLLRFRQFAVAISGDIRAMFHQVRLLPEDRPLLRFVWRNLRREEQPNIYQWQVLPFGTTSSPCCATFALQKHVKDHAEGNEDILQSIEQSFYSAKLLVGKMRQCLASGGFEIRQWAKLWLAEKGTDPQEPALGLRWHCPTGQLGYKPKPSRHVYKVLARQYDPLGFIIPYTTRAKVLVQKLWAKKRSWDDPNLPPDILAAWSSWERELPELANISLPRTYAPQDIATEATDYTMHVFCDASEQAYGSVVYLTTKSGDTVHVSFIMARSRVAPKRQQLMPRLELCAALTGAQLLSLIHRELTLSITQTFLWTDSTTVLTWLTSESCRFKVFVGTRVSEIQDLTSEHTWRYVDTANNPADDLTRGKTLAELAAPNRWIQGPSFLRGPPKNWPSLPTSTEPEDAAELKQSIFCGLTQTSLAPQTPDVTQFDSWTDLVNATQHFFNGAAADPSLPQLDPFDVEALLLKASQADCFPGEIKCLRAGKPVLPSSKLSTLTPEMDPTMGLIRVGGRFRCMDTSCSTDIHPIVLDPCHAITKLLIKDVDTRLLHPGPDRVFAEIRRKYWVLRGRQAQVDCAAVGAARSGPRLAGPLLAVRVVQFAMKSRSFVRSCFR</sequence>
<dbReference type="InterPro" id="IPR043502">
    <property type="entry name" value="DNA/RNA_pol_sf"/>
</dbReference>
<gene>
    <name evidence="1" type="ORF">N1851_008172</name>
</gene>
<evidence type="ECO:0000313" key="1">
    <source>
        <dbReference type="EMBL" id="KAK0150702.1"/>
    </source>
</evidence>
<dbReference type="InterPro" id="IPR043128">
    <property type="entry name" value="Rev_trsase/Diguanyl_cyclase"/>
</dbReference>
<keyword evidence="2" id="KW-1185">Reference proteome</keyword>
<dbReference type="PANTHER" id="PTHR47331">
    <property type="entry name" value="PHD-TYPE DOMAIN-CONTAINING PROTEIN"/>
    <property type="match status" value="1"/>
</dbReference>
<dbReference type="SUPFAM" id="SSF56672">
    <property type="entry name" value="DNA/RNA polymerases"/>
    <property type="match status" value="1"/>
</dbReference>
<proteinExistence type="predicted"/>
<dbReference type="EMBL" id="JAOPHQ010001445">
    <property type="protein sequence ID" value="KAK0150702.1"/>
    <property type="molecule type" value="Genomic_DNA"/>
</dbReference>
<evidence type="ECO:0000313" key="2">
    <source>
        <dbReference type="Proteomes" id="UP001174136"/>
    </source>
</evidence>
<dbReference type="Gene3D" id="3.30.70.270">
    <property type="match status" value="1"/>
</dbReference>
<accession>A0AA47N1R3</accession>
<dbReference type="InterPro" id="IPR008042">
    <property type="entry name" value="Retrotrans_Pao"/>
</dbReference>